<accession>X0Z6P6</accession>
<name>X0Z6P6_9ZZZZ</name>
<evidence type="ECO:0000256" key="2">
    <source>
        <dbReference type="ARBA" id="ARBA00023002"/>
    </source>
</evidence>
<evidence type="ECO:0000313" key="3">
    <source>
        <dbReference type="EMBL" id="GAG54102.1"/>
    </source>
</evidence>
<dbReference type="EMBL" id="BART01007103">
    <property type="protein sequence ID" value="GAG54102.1"/>
    <property type="molecule type" value="Genomic_DNA"/>
</dbReference>
<protein>
    <recommendedName>
        <fullName evidence="4">Gluconate 5-dehydrogenase</fullName>
    </recommendedName>
</protein>
<dbReference type="InterPro" id="IPR002347">
    <property type="entry name" value="SDR_fam"/>
</dbReference>
<dbReference type="PANTHER" id="PTHR42760">
    <property type="entry name" value="SHORT-CHAIN DEHYDROGENASES/REDUCTASES FAMILY MEMBER"/>
    <property type="match status" value="1"/>
</dbReference>
<evidence type="ECO:0000256" key="1">
    <source>
        <dbReference type="ARBA" id="ARBA00006484"/>
    </source>
</evidence>
<reference evidence="3" key="1">
    <citation type="journal article" date="2014" name="Front. Microbiol.">
        <title>High frequency of phylogenetically diverse reductive dehalogenase-homologous genes in deep subseafloor sedimentary metagenomes.</title>
        <authorList>
            <person name="Kawai M."/>
            <person name="Futagami T."/>
            <person name="Toyoda A."/>
            <person name="Takaki Y."/>
            <person name="Nishi S."/>
            <person name="Hori S."/>
            <person name="Arai W."/>
            <person name="Tsubouchi T."/>
            <person name="Morono Y."/>
            <person name="Uchiyama I."/>
            <person name="Ito T."/>
            <person name="Fujiyama A."/>
            <person name="Inagaki F."/>
            <person name="Takami H."/>
        </authorList>
    </citation>
    <scope>NUCLEOTIDE SEQUENCE</scope>
    <source>
        <strain evidence="3">Expedition CK06-06</strain>
    </source>
</reference>
<keyword evidence="2" id="KW-0560">Oxidoreductase</keyword>
<dbReference type="AlphaFoldDB" id="X0Z6P6"/>
<dbReference type="NCBIfam" id="NF005559">
    <property type="entry name" value="PRK07231.1"/>
    <property type="match status" value="1"/>
</dbReference>
<gene>
    <name evidence="3" type="ORF">S01H4_16220</name>
</gene>
<dbReference type="Pfam" id="PF13561">
    <property type="entry name" value="adh_short_C2"/>
    <property type="match status" value="1"/>
</dbReference>
<dbReference type="PANTHER" id="PTHR42760:SF133">
    <property type="entry name" value="3-OXOACYL-[ACYL-CARRIER-PROTEIN] REDUCTASE"/>
    <property type="match status" value="1"/>
</dbReference>
<organism evidence="3">
    <name type="scientific">marine sediment metagenome</name>
    <dbReference type="NCBI Taxonomy" id="412755"/>
    <lineage>
        <taxon>unclassified sequences</taxon>
        <taxon>metagenomes</taxon>
        <taxon>ecological metagenomes</taxon>
    </lineage>
</organism>
<evidence type="ECO:0008006" key="4">
    <source>
        <dbReference type="Google" id="ProtNLM"/>
    </source>
</evidence>
<dbReference type="GO" id="GO:0048038">
    <property type="term" value="F:quinone binding"/>
    <property type="evidence" value="ECO:0007669"/>
    <property type="project" value="TreeGrafter"/>
</dbReference>
<comment type="similarity">
    <text evidence="1">Belongs to the short-chain dehydrogenases/reductases (SDR) family.</text>
</comment>
<proteinExistence type="inferred from homology"/>
<dbReference type="GO" id="GO:0006633">
    <property type="term" value="P:fatty acid biosynthetic process"/>
    <property type="evidence" value="ECO:0007669"/>
    <property type="project" value="TreeGrafter"/>
</dbReference>
<dbReference type="FunFam" id="3.40.50.720:FF:000084">
    <property type="entry name" value="Short-chain dehydrogenase reductase"/>
    <property type="match status" value="1"/>
</dbReference>
<sequence>MNLSKMDLTGKVAIVTGGSRGLGRGMALALAEAGADIAVASRTISALEKTAEEIRQRGSRSLALPTDVSKVDQINRMIKDALDEFGRIDILVNNAGTIVRKPSLELTEEEWDKVVDTILKASFFCAQAAAKAMIKQKKGKIINIGSLTSKRGTPRIIPYVASRGGILQLTRGLAVEWAPYNINVNAIGPGYFRTQQTAPLFADKEWVKRTVARIPLGRTGIPQDLAGVVVFLASEASDYITGQMIFVDGGWLATL</sequence>
<dbReference type="PRINTS" id="PR00081">
    <property type="entry name" value="GDHRDH"/>
</dbReference>
<dbReference type="GO" id="GO:0016616">
    <property type="term" value="F:oxidoreductase activity, acting on the CH-OH group of donors, NAD or NADP as acceptor"/>
    <property type="evidence" value="ECO:0007669"/>
    <property type="project" value="TreeGrafter"/>
</dbReference>
<dbReference type="SUPFAM" id="SSF51735">
    <property type="entry name" value="NAD(P)-binding Rossmann-fold domains"/>
    <property type="match status" value="1"/>
</dbReference>
<dbReference type="PRINTS" id="PR00080">
    <property type="entry name" value="SDRFAMILY"/>
</dbReference>
<dbReference type="Gene3D" id="3.40.50.720">
    <property type="entry name" value="NAD(P)-binding Rossmann-like Domain"/>
    <property type="match status" value="1"/>
</dbReference>
<comment type="caution">
    <text evidence="3">The sequence shown here is derived from an EMBL/GenBank/DDBJ whole genome shotgun (WGS) entry which is preliminary data.</text>
</comment>
<dbReference type="InterPro" id="IPR036291">
    <property type="entry name" value="NAD(P)-bd_dom_sf"/>
</dbReference>